<gene>
    <name evidence="3" type="ORF">V5799_025862</name>
</gene>
<keyword evidence="2" id="KW-1133">Transmembrane helix</keyword>
<dbReference type="EMBL" id="JARKHS020020429">
    <property type="protein sequence ID" value="KAK8770896.1"/>
    <property type="molecule type" value="Genomic_DNA"/>
</dbReference>
<comment type="caution">
    <text evidence="3">The sequence shown here is derived from an EMBL/GenBank/DDBJ whole genome shotgun (WGS) entry which is preliminary data.</text>
</comment>
<evidence type="ECO:0000313" key="4">
    <source>
        <dbReference type="Proteomes" id="UP001321473"/>
    </source>
</evidence>
<proteinExistence type="predicted"/>
<keyword evidence="4" id="KW-1185">Reference proteome</keyword>
<reference evidence="3 4" key="1">
    <citation type="journal article" date="2023" name="Arcadia Sci">
        <title>De novo assembly of a long-read Amblyomma americanum tick genome.</title>
        <authorList>
            <person name="Chou S."/>
            <person name="Poskanzer K.E."/>
            <person name="Rollins M."/>
            <person name="Thuy-Boun P.S."/>
        </authorList>
    </citation>
    <scope>NUCLEOTIDE SEQUENCE [LARGE SCALE GENOMIC DNA]</scope>
    <source>
        <strain evidence="3">F_SG_1</strain>
        <tissue evidence="3">Salivary glands</tissue>
    </source>
</reference>
<evidence type="ECO:0000313" key="3">
    <source>
        <dbReference type="EMBL" id="KAK8770896.1"/>
    </source>
</evidence>
<accession>A0AAQ4E844</accession>
<feature type="region of interest" description="Disordered" evidence="1">
    <location>
        <begin position="1"/>
        <end position="22"/>
    </location>
</feature>
<name>A0AAQ4E844_AMBAM</name>
<dbReference type="AlphaFoldDB" id="A0AAQ4E844"/>
<evidence type="ECO:0000256" key="2">
    <source>
        <dbReference type="SAM" id="Phobius"/>
    </source>
</evidence>
<sequence length="75" mass="8125">MAHESQSGSALRSVKTGSVNPAATPSAMNILLILILVTWRSLIPSGAEPYEELTDDDNVCRTPVCQERAMLSMHL</sequence>
<dbReference type="Proteomes" id="UP001321473">
    <property type="component" value="Unassembled WGS sequence"/>
</dbReference>
<protein>
    <submittedName>
        <fullName evidence="3">Uncharacterized protein</fullName>
    </submittedName>
</protein>
<keyword evidence="2" id="KW-0472">Membrane</keyword>
<keyword evidence="2" id="KW-0812">Transmembrane</keyword>
<organism evidence="3 4">
    <name type="scientific">Amblyomma americanum</name>
    <name type="common">Lone star tick</name>
    <dbReference type="NCBI Taxonomy" id="6943"/>
    <lineage>
        <taxon>Eukaryota</taxon>
        <taxon>Metazoa</taxon>
        <taxon>Ecdysozoa</taxon>
        <taxon>Arthropoda</taxon>
        <taxon>Chelicerata</taxon>
        <taxon>Arachnida</taxon>
        <taxon>Acari</taxon>
        <taxon>Parasitiformes</taxon>
        <taxon>Ixodida</taxon>
        <taxon>Ixodoidea</taxon>
        <taxon>Ixodidae</taxon>
        <taxon>Amblyomminae</taxon>
        <taxon>Amblyomma</taxon>
    </lineage>
</organism>
<feature type="transmembrane region" description="Helical" evidence="2">
    <location>
        <begin position="22"/>
        <end position="39"/>
    </location>
</feature>
<evidence type="ECO:0000256" key="1">
    <source>
        <dbReference type="SAM" id="MobiDB-lite"/>
    </source>
</evidence>